<evidence type="ECO:0000313" key="5">
    <source>
        <dbReference type="EMBL" id="KHL02581.1"/>
    </source>
</evidence>
<proteinExistence type="predicted"/>
<evidence type="ECO:0000256" key="4">
    <source>
        <dbReference type="SAM" id="SignalP"/>
    </source>
</evidence>
<keyword evidence="6" id="KW-1185">Reference proteome</keyword>
<dbReference type="InterPro" id="IPR007312">
    <property type="entry name" value="Phosphoesterase"/>
</dbReference>
<keyword evidence="4" id="KW-0732">Signal</keyword>
<dbReference type="AlphaFoldDB" id="A0A0B2AL68"/>
<evidence type="ECO:0000256" key="3">
    <source>
        <dbReference type="SAM" id="MobiDB-lite"/>
    </source>
</evidence>
<feature type="chain" id="PRO_5039103340" evidence="4">
    <location>
        <begin position="25"/>
        <end position="466"/>
    </location>
</feature>
<dbReference type="GO" id="GO:0042578">
    <property type="term" value="F:phosphoric ester hydrolase activity"/>
    <property type="evidence" value="ECO:0007669"/>
    <property type="project" value="UniProtKB-ARBA"/>
</dbReference>
<keyword evidence="2" id="KW-0843">Virulence</keyword>
<sequence length="466" mass="50606">MRRWFAVSAALAVVVLLIAAACSAVGRPAQSATPAGISKIKHVVIIMQENRSFDSYFGTFPGADGIPMQNGVPTVCVPDPEKHACVRPYYDPADRNAGGPHSQSNAKADVNGGQMNGFIAQAEHASSNCAANDPNCTGTKGTDVMGYHDARDIPNYWTYAKDFTLQDHLFQSDASWSLPSHLYMVSEWSAKCSIPGDAESCTNAPQGPQLPPDFGKKTAPPRPAPDYAWTDLTYLLYQQKVSWGYYVFNGTEPDCENDSAMTCAPVKQNAKTPGIWNPLPYFDTVKQDGQLGNIQSLTNFYSAAKSGTLPSVSWIDPTSAVSEHPPALVSSGQAYVTGLINSIMSGPDWNSTAIFVSWDDWGGFYDHVAPPVVDQNGYGLRVPGIVISPYAKKGYIDHQTLSQDAYVKFIEDDFLHGQRLDPATDGRPDPRPDVREDNPLLGNLANDFDFSQKPSPPLILPNATTY</sequence>
<dbReference type="Pfam" id="PF04185">
    <property type="entry name" value="Phosphoesterase"/>
    <property type="match status" value="1"/>
</dbReference>
<evidence type="ECO:0000313" key="6">
    <source>
        <dbReference type="Proteomes" id="UP000030982"/>
    </source>
</evidence>
<organism evidence="5 6">
    <name type="scientific">Sinomonas humi</name>
    <dbReference type="NCBI Taxonomy" id="1338436"/>
    <lineage>
        <taxon>Bacteria</taxon>
        <taxon>Bacillati</taxon>
        <taxon>Actinomycetota</taxon>
        <taxon>Actinomycetes</taxon>
        <taxon>Micrococcales</taxon>
        <taxon>Micrococcaceae</taxon>
        <taxon>Sinomonas</taxon>
    </lineage>
</organism>
<evidence type="ECO:0000256" key="1">
    <source>
        <dbReference type="ARBA" id="ARBA00022801"/>
    </source>
</evidence>
<feature type="compositionally biased region" description="Basic and acidic residues" evidence="3">
    <location>
        <begin position="419"/>
        <end position="438"/>
    </location>
</feature>
<gene>
    <name evidence="5" type="ORF">LK10_11935</name>
</gene>
<protein>
    <submittedName>
        <fullName evidence="5">Phospholipase</fullName>
    </submittedName>
</protein>
<reference evidence="5 6" key="1">
    <citation type="submission" date="2014-09" db="EMBL/GenBank/DDBJ databases">
        <title>Genome sequence of Sinomonas sp. MUSC 117.</title>
        <authorList>
            <person name="Lee L.-H."/>
        </authorList>
    </citation>
    <scope>NUCLEOTIDE SEQUENCE [LARGE SCALE GENOMIC DNA]</scope>
    <source>
        <strain evidence="5 6">MUSC 117</strain>
    </source>
</reference>
<dbReference type="PROSITE" id="PS51257">
    <property type="entry name" value="PROKAR_LIPOPROTEIN"/>
    <property type="match status" value="1"/>
</dbReference>
<dbReference type="InterPro" id="IPR017850">
    <property type="entry name" value="Alkaline_phosphatase_core_sf"/>
</dbReference>
<dbReference type="Proteomes" id="UP000030982">
    <property type="component" value="Unassembled WGS sequence"/>
</dbReference>
<keyword evidence="1" id="KW-0378">Hydrolase</keyword>
<feature type="region of interest" description="Disordered" evidence="3">
    <location>
        <begin position="419"/>
        <end position="466"/>
    </location>
</feature>
<dbReference type="CDD" id="cd16013">
    <property type="entry name" value="AcpA"/>
    <property type="match status" value="1"/>
</dbReference>
<evidence type="ECO:0000256" key="2">
    <source>
        <dbReference type="ARBA" id="ARBA00023026"/>
    </source>
</evidence>
<feature type="signal peptide" evidence="4">
    <location>
        <begin position="1"/>
        <end position="24"/>
    </location>
</feature>
<dbReference type="Gene3D" id="3.40.720.10">
    <property type="entry name" value="Alkaline Phosphatase, subunit A"/>
    <property type="match status" value="2"/>
</dbReference>
<accession>A0A0B2AL68</accession>
<name>A0A0B2AL68_9MICC</name>
<dbReference type="PANTHER" id="PTHR31956:SF1">
    <property type="entry name" value="NON-SPECIFIC PHOSPHOLIPASE C1"/>
    <property type="match status" value="1"/>
</dbReference>
<dbReference type="PANTHER" id="PTHR31956">
    <property type="entry name" value="NON-SPECIFIC PHOSPHOLIPASE C4-RELATED"/>
    <property type="match status" value="1"/>
</dbReference>
<dbReference type="EMBL" id="JTDL01000120">
    <property type="protein sequence ID" value="KHL02581.1"/>
    <property type="molecule type" value="Genomic_DNA"/>
</dbReference>
<comment type="caution">
    <text evidence="5">The sequence shown here is derived from an EMBL/GenBank/DDBJ whole genome shotgun (WGS) entry which is preliminary data.</text>
</comment>
<dbReference type="STRING" id="1338436.LK10_11935"/>